<feature type="binding site" evidence="4">
    <location>
        <position position="170"/>
    </location>
    <ligand>
        <name>a divalent metal cation</name>
        <dbReference type="ChEBI" id="CHEBI:60240"/>
        <label>2</label>
    </ligand>
</feature>
<dbReference type="InterPro" id="IPR001130">
    <property type="entry name" value="TatD-like"/>
</dbReference>
<feature type="binding site" evidence="4">
    <location>
        <position position="144"/>
    </location>
    <ligand>
        <name>a divalent metal cation</name>
        <dbReference type="ChEBI" id="CHEBI:60240"/>
        <label>2</label>
    </ligand>
</feature>
<evidence type="ECO:0000256" key="2">
    <source>
        <dbReference type="ARBA" id="ARBA00022723"/>
    </source>
</evidence>
<dbReference type="Pfam" id="PF01026">
    <property type="entry name" value="TatD_DNase"/>
    <property type="match status" value="1"/>
</dbReference>
<dbReference type="InterPro" id="IPR032466">
    <property type="entry name" value="Metal_Hydrolase"/>
</dbReference>
<feature type="binding site" evidence="4">
    <location>
        <position position="21"/>
    </location>
    <ligand>
        <name>a divalent metal cation</name>
        <dbReference type="ChEBI" id="CHEBI:60240"/>
        <label>1</label>
    </ligand>
</feature>
<dbReference type="Proteomes" id="UP000032749">
    <property type="component" value="Chromosome"/>
</dbReference>
<feature type="binding site" evidence="4">
    <location>
        <position position="108"/>
    </location>
    <ligand>
        <name>a divalent metal cation</name>
        <dbReference type="ChEBI" id="CHEBI:60240"/>
        <label>1</label>
    </ligand>
</feature>
<protein>
    <submittedName>
        <fullName evidence="5">TatD related DNase</fullName>
    </submittedName>
</protein>
<dbReference type="GO" id="GO:0004536">
    <property type="term" value="F:DNA nuclease activity"/>
    <property type="evidence" value="ECO:0007669"/>
    <property type="project" value="InterPro"/>
</dbReference>
<evidence type="ECO:0000256" key="4">
    <source>
        <dbReference type="PIRSR" id="PIRSR005902-1"/>
    </source>
</evidence>
<dbReference type="Gene3D" id="3.20.20.140">
    <property type="entry name" value="Metal-dependent hydrolases"/>
    <property type="match status" value="1"/>
</dbReference>
<evidence type="ECO:0000313" key="5">
    <source>
        <dbReference type="EMBL" id="CCK76906.1"/>
    </source>
</evidence>
<dbReference type="PATRIC" id="fig|698738.3.peg.2831"/>
<dbReference type="OrthoDB" id="9810005at2"/>
<gene>
    <name evidence="5" type="ORF">OLEAN_C27300</name>
</gene>
<comment type="similarity">
    <text evidence="1">Belongs to the metallo-dependent hydrolases superfamily. TatD-type hydrolase family.</text>
</comment>
<feature type="binding site" evidence="4">
    <location>
        <position position="19"/>
    </location>
    <ligand>
        <name>a divalent metal cation</name>
        <dbReference type="ChEBI" id="CHEBI:60240"/>
        <label>1</label>
    </ligand>
</feature>
<dbReference type="SUPFAM" id="SSF51556">
    <property type="entry name" value="Metallo-dependent hydrolases"/>
    <property type="match status" value="1"/>
</dbReference>
<dbReference type="PIRSF" id="PIRSF005902">
    <property type="entry name" value="DNase_TatD"/>
    <property type="match status" value="1"/>
</dbReference>
<evidence type="ECO:0000313" key="6">
    <source>
        <dbReference type="Proteomes" id="UP000032749"/>
    </source>
</evidence>
<feature type="binding site" evidence="4">
    <location>
        <position position="220"/>
    </location>
    <ligand>
        <name>a divalent metal cation</name>
        <dbReference type="ChEBI" id="CHEBI:60240"/>
        <label>1</label>
    </ligand>
</feature>
<dbReference type="PANTHER" id="PTHR46124">
    <property type="entry name" value="D-AMINOACYL-TRNA DEACYLASE"/>
    <property type="match status" value="1"/>
</dbReference>
<dbReference type="GO" id="GO:0046872">
    <property type="term" value="F:metal ion binding"/>
    <property type="evidence" value="ECO:0007669"/>
    <property type="project" value="UniProtKB-KW"/>
</dbReference>
<dbReference type="PROSITE" id="PS01090">
    <property type="entry name" value="TATD_2"/>
    <property type="match status" value="1"/>
</dbReference>
<reference evidence="5 6" key="1">
    <citation type="journal article" date="2013" name="Nat. Commun.">
        <title>Genome sequence and functional genomic analysis of the oil-degrading bacterium Oleispira antarctica.</title>
        <authorList>
            <person name="Kube M."/>
            <person name="Chernikova T.N."/>
            <person name="Al-Ramahi Y."/>
            <person name="Beloqui A."/>
            <person name="Lopez-Cortez N."/>
            <person name="Guazzaroni M.E."/>
            <person name="Heipieper H.J."/>
            <person name="Klages S."/>
            <person name="Kotsyurbenko O.R."/>
            <person name="Langer I."/>
            <person name="Nechitaylo T.Y."/>
            <person name="Lunsdorf H."/>
            <person name="Fernandez M."/>
            <person name="Juarez S."/>
            <person name="Ciordia S."/>
            <person name="Singer A."/>
            <person name="Kagan O."/>
            <person name="Egorova O."/>
            <person name="Petit P.A."/>
            <person name="Stogios P."/>
            <person name="Kim Y."/>
            <person name="Tchigvintsev A."/>
            <person name="Flick R."/>
            <person name="Denaro R."/>
            <person name="Genovese M."/>
            <person name="Albar J.P."/>
            <person name="Reva O.N."/>
            <person name="Martinez-Gomariz M."/>
            <person name="Tran H."/>
            <person name="Ferrer M."/>
            <person name="Savchenko A."/>
            <person name="Yakunin A.F."/>
            <person name="Yakimov M.M."/>
            <person name="Golyshina O.V."/>
            <person name="Reinhardt R."/>
            <person name="Golyshin P.N."/>
        </authorList>
    </citation>
    <scope>NUCLEOTIDE SEQUENCE [LARGE SCALE GENOMIC DNA]</scope>
</reference>
<dbReference type="NCBIfam" id="TIGR00010">
    <property type="entry name" value="YchF/TatD family DNA exonuclease"/>
    <property type="match status" value="1"/>
</dbReference>
<organism evidence="5 6">
    <name type="scientific">Oleispira antarctica RB-8</name>
    <dbReference type="NCBI Taxonomy" id="698738"/>
    <lineage>
        <taxon>Bacteria</taxon>
        <taxon>Pseudomonadati</taxon>
        <taxon>Pseudomonadota</taxon>
        <taxon>Gammaproteobacteria</taxon>
        <taxon>Oceanospirillales</taxon>
        <taxon>Oceanospirillaceae</taxon>
        <taxon>Oleispira</taxon>
    </lineage>
</organism>
<name>R4YP57_OLEAN</name>
<dbReference type="InterPro" id="IPR015991">
    <property type="entry name" value="TatD/YcfH-like"/>
</dbReference>
<accession>R4YP57</accession>
<evidence type="ECO:0000256" key="1">
    <source>
        <dbReference type="ARBA" id="ARBA00009275"/>
    </source>
</evidence>
<dbReference type="HOGENOM" id="CLU_031506_4_2_6"/>
<dbReference type="CDD" id="cd01310">
    <property type="entry name" value="TatD_DNAse"/>
    <property type="match status" value="1"/>
</dbReference>
<keyword evidence="6" id="KW-1185">Reference proteome</keyword>
<dbReference type="GO" id="GO:0016788">
    <property type="term" value="F:hydrolase activity, acting on ester bonds"/>
    <property type="evidence" value="ECO:0007669"/>
    <property type="project" value="InterPro"/>
</dbReference>
<dbReference type="EMBL" id="FO203512">
    <property type="protein sequence ID" value="CCK76906.1"/>
    <property type="molecule type" value="Genomic_DNA"/>
</dbReference>
<dbReference type="PANTHER" id="PTHR46124:SF2">
    <property type="entry name" value="D-AMINOACYL-TRNA DEACYLASE"/>
    <property type="match status" value="1"/>
</dbReference>
<dbReference type="AlphaFoldDB" id="R4YP57"/>
<sequence length="271" mass="30594">MAKNKRDIPNFQLPIIETHFHLDYLKEGSTEEILAKARLLGVERFMTIAVSPDNLEKVIALTENHDDVYGTLGIHPHDAELYNNDVEAIIRQKLAPENRSKKLRAVGEIGLDYFYDNADRKIQRDVFERQLQIAVDYELPVVIHTREADEDTQSILSNFAPLMAKKGVIHSFTSGMELARFCVSQGFNLGINGIVTFGKADNVREVVADTPLEKLLLETDSPFLTPMPYRGKENAPCYLPFIAEKIAEVKGITVEDVLTQCYKNSMATFFS</sequence>
<dbReference type="InterPro" id="IPR018228">
    <property type="entry name" value="DNase_TatD-rel_CS"/>
</dbReference>
<keyword evidence="3" id="KW-0378">Hydrolase</keyword>
<proteinExistence type="inferred from homology"/>
<keyword evidence="2 4" id="KW-0479">Metal-binding</keyword>
<dbReference type="FunFam" id="3.20.20.140:FF:000005">
    <property type="entry name" value="TatD family hydrolase"/>
    <property type="match status" value="1"/>
</dbReference>
<dbReference type="PROSITE" id="PS01091">
    <property type="entry name" value="TATD_3"/>
    <property type="match status" value="1"/>
</dbReference>
<evidence type="ECO:0000256" key="3">
    <source>
        <dbReference type="ARBA" id="ARBA00022801"/>
    </source>
</evidence>
<dbReference type="STRING" id="698738.OLEAN_C27300"/>
<dbReference type="KEGG" id="oai:OLEAN_C27300"/>